<name>A0A438GP72_VITVI</name>
<comment type="caution">
    <text evidence="1">The sequence shown here is derived from an EMBL/GenBank/DDBJ whole genome shotgun (WGS) entry which is preliminary data.</text>
</comment>
<accession>A0A438GP72</accession>
<reference evidence="1 2" key="1">
    <citation type="journal article" date="2018" name="PLoS Genet.">
        <title>Population sequencing reveals clonal diversity and ancestral inbreeding in the grapevine cultivar Chardonnay.</title>
        <authorList>
            <person name="Roach M.J."/>
            <person name="Johnson D.L."/>
            <person name="Bohlmann J."/>
            <person name="van Vuuren H.J."/>
            <person name="Jones S.J."/>
            <person name="Pretorius I.S."/>
            <person name="Schmidt S.A."/>
            <person name="Borneman A.R."/>
        </authorList>
    </citation>
    <scope>NUCLEOTIDE SEQUENCE [LARGE SCALE GENOMIC DNA]</scope>
    <source>
        <strain evidence="2">cv. Chardonnay</strain>
        <tissue evidence="1">Leaf</tissue>
    </source>
</reference>
<evidence type="ECO:0008006" key="3">
    <source>
        <dbReference type="Google" id="ProtNLM"/>
    </source>
</evidence>
<evidence type="ECO:0000313" key="1">
    <source>
        <dbReference type="EMBL" id="RVW74015.1"/>
    </source>
</evidence>
<gene>
    <name evidence="1" type="ORF">CK203_055872</name>
</gene>
<dbReference type="Proteomes" id="UP000288805">
    <property type="component" value="Unassembled WGS sequence"/>
</dbReference>
<dbReference type="EMBL" id="QGNW01000378">
    <property type="protein sequence ID" value="RVW74015.1"/>
    <property type="molecule type" value="Genomic_DNA"/>
</dbReference>
<dbReference type="PANTHER" id="PTHR33116:SF85">
    <property type="entry name" value="REVERSE TRANSCRIPTASE ZINC-BINDING DOMAIN-CONTAINING PROTEIN"/>
    <property type="match status" value="1"/>
</dbReference>
<dbReference type="AlphaFoldDB" id="A0A438GP72"/>
<proteinExistence type="predicted"/>
<sequence length="367" mass="41099">MSEGVVRSLGSGRFLDWRALDASGTAGENGTVWVFMGVYGPFTKEERECLWEEIGAIRGLWEDPWVDGYSSARGSVYLEWGPNNQSWLDWIETKSLEQGVFRNLGCNKAAALQQVEFWDLVESDRILSVEETELKRRPRKTIKMGAFGRNSLETIIKGDLAKGRGQKYELFPLEEGIANAYQQMLSEGSGWQADIGRLRLDQISHQEAKNLEAPFSEAEILDASLIANEAIDSWQKRKEKGVICKLDIEKAYDSMNWASSRRSLSPYLFVIGMEVLGVLIRRAVEGGFLSGDHLSHLSWILFWFEAASGLKINLGKSEIIPVGEVEDIEELAVEIGCRVGSLPSQYLGLPLGAPNKALRCGMEWKKE</sequence>
<protein>
    <recommendedName>
        <fullName evidence="3">Reverse transcriptase domain-containing protein</fullName>
    </recommendedName>
</protein>
<dbReference type="PANTHER" id="PTHR33116">
    <property type="entry name" value="REVERSE TRANSCRIPTASE ZINC-BINDING DOMAIN-CONTAINING PROTEIN-RELATED-RELATED"/>
    <property type="match status" value="1"/>
</dbReference>
<organism evidence="1 2">
    <name type="scientific">Vitis vinifera</name>
    <name type="common">Grape</name>
    <dbReference type="NCBI Taxonomy" id="29760"/>
    <lineage>
        <taxon>Eukaryota</taxon>
        <taxon>Viridiplantae</taxon>
        <taxon>Streptophyta</taxon>
        <taxon>Embryophyta</taxon>
        <taxon>Tracheophyta</taxon>
        <taxon>Spermatophyta</taxon>
        <taxon>Magnoliopsida</taxon>
        <taxon>eudicotyledons</taxon>
        <taxon>Gunneridae</taxon>
        <taxon>Pentapetalae</taxon>
        <taxon>rosids</taxon>
        <taxon>Vitales</taxon>
        <taxon>Vitaceae</taxon>
        <taxon>Viteae</taxon>
        <taxon>Vitis</taxon>
    </lineage>
</organism>
<evidence type="ECO:0000313" key="2">
    <source>
        <dbReference type="Proteomes" id="UP000288805"/>
    </source>
</evidence>